<dbReference type="InterPro" id="IPR051257">
    <property type="entry name" value="Diverse_CBS-Domain"/>
</dbReference>
<keyword evidence="6" id="KW-1185">Reference proteome</keyword>
<feature type="domain" description="CBS" evidence="3">
    <location>
        <begin position="78"/>
        <end position="136"/>
    </location>
</feature>
<dbReference type="OrthoDB" id="9781631at2"/>
<name>A0A4P6ZYP7_9BACL</name>
<protein>
    <submittedName>
        <fullName evidence="5">CBS domain-containing protein</fullName>
    </submittedName>
</protein>
<dbReference type="Pfam" id="PF01842">
    <property type="entry name" value="ACT"/>
    <property type="match status" value="1"/>
</dbReference>
<dbReference type="Pfam" id="PF00571">
    <property type="entry name" value="CBS"/>
    <property type="match status" value="2"/>
</dbReference>
<dbReference type="RefSeq" id="WP_134209339.1">
    <property type="nucleotide sequence ID" value="NZ_CP038015.1"/>
</dbReference>
<sequence length="215" mass="24328">MIVEQMMKTNVFTLQPSHSIKDAITLMQENKIRHLPITNEIGSVVGIVTDRDIKEAIPSYLMEDQNQDIYETKIKEIMTKNPIIGHPLDFVEEIATTFYDQQIGCLPIVSGGKLVGIVTETDLLYKYIELTGAHQPGSQIEVRVPNRPGTLFEVSKVFHDHKSNVLSVLVYPDLVNNENKILVFRVKTMNPLGIIEDIRKEGFDVLWPNIPGMTN</sequence>
<feature type="domain" description="ACT" evidence="4">
    <location>
        <begin position="139"/>
        <end position="213"/>
    </location>
</feature>
<evidence type="ECO:0000313" key="5">
    <source>
        <dbReference type="EMBL" id="QBP40636.1"/>
    </source>
</evidence>
<evidence type="ECO:0000256" key="2">
    <source>
        <dbReference type="PROSITE-ProRule" id="PRU00703"/>
    </source>
</evidence>
<evidence type="ECO:0000256" key="1">
    <source>
        <dbReference type="ARBA" id="ARBA00023122"/>
    </source>
</evidence>
<organism evidence="5 6">
    <name type="scientific">Paenisporosarcina antarctica</name>
    <dbReference type="NCBI Taxonomy" id="417367"/>
    <lineage>
        <taxon>Bacteria</taxon>
        <taxon>Bacillati</taxon>
        <taxon>Bacillota</taxon>
        <taxon>Bacilli</taxon>
        <taxon>Bacillales</taxon>
        <taxon>Caryophanaceae</taxon>
        <taxon>Paenisporosarcina</taxon>
    </lineage>
</organism>
<dbReference type="SMART" id="SM00116">
    <property type="entry name" value="CBS"/>
    <property type="match status" value="2"/>
</dbReference>
<dbReference type="AlphaFoldDB" id="A0A4P6ZYP7"/>
<dbReference type="InterPro" id="IPR045865">
    <property type="entry name" value="ACT-like_dom_sf"/>
</dbReference>
<evidence type="ECO:0000259" key="3">
    <source>
        <dbReference type="PROSITE" id="PS51371"/>
    </source>
</evidence>
<dbReference type="Proteomes" id="UP000294292">
    <property type="component" value="Chromosome"/>
</dbReference>
<dbReference type="PANTHER" id="PTHR43080:SF2">
    <property type="entry name" value="CBS DOMAIN-CONTAINING PROTEIN"/>
    <property type="match status" value="1"/>
</dbReference>
<dbReference type="InterPro" id="IPR000644">
    <property type="entry name" value="CBS_dom"/>
</dbReference>
<dbReference type="Gene3D" id="3.10.580.10">
    <property type="entry name" value="CBS-domain"/>
    <property type="match status" value="1"/>
</dbReference>
<dbReference type="SUPFAM" id="SSF54631">
    <property type="entry name" value="CBS-domain pair"/>
    <property type="match status" value="1"/>
</dbReference>
<gene>
    <name evidence="5" type="ORF">E2636_05695</name>
</gene>
<accession>A0A4P6ZYP7</accession>
<dbReference type="SUPFAM" id="SSF55021">
    <property type="entry name" value="ACT-like"/>
    <property type="match status" value="1"/>
</dbReference>
<dbReference type="PROSITE" id="PS51671">
    <property type="entry name" value="ACT"/>
    <property type="match status" value="1"/>
</dbReference>
<dbReference type="KEGG" id="panc:E2636_05695"/>
<dbReference type="PANTHER" id="PTHR43080">
    <property type="entry name" value="CBS DOMAIN-CONTAINING PROTEIN CBSX3, MITOCHONDRIAL"/>
    <property type="match status" value="1"/>
</dbReference>
<dbReference type="CDD" id="cd04584">
    <property type="entry name" value="CBS_pair_AcuB_like"/>
    <property type="match status" value="1"/>
</dbReference>
<dbReference type="CDD" id="cd04883">
    <property type="entry name" value="ACT_AcuB"/>
    <property type="match status" value="1"/>
</dbReference>
<dbReference type="EMBL" id="CP038015">
    <property type="protein sequence ID" value="QBP40636.1"/>
    <property type="molecule type" value="Genomic_DNA"/>
</dbReference>
<dbReference type="InterPro" id="IPR046342">
    <property type="entry name" value="CBS_dom_sf"/>
</dbReference>
<dbReference type="InterPro" id="IPR002912">
    <property type="entry name" value="ACT_dom"/>
</dbReference>
<evidence type="ECO:0000313" key="6">
    <source>
        <dbReference type="Proteomes" id="UP000294292"/>
    </source>
</evidence>
<reference evidence="5 6" key="1">
    <citation type="submission" date="2019-03" db="EMBL/GenBank/DDBJ databases">
        <title>Complete genome sequence of Paenisporosarcina antarctica CGMCC 1.6503T.</title>
        <authorList>
            <person name="Rong J.-C."/>
            <person name="Chi N.-Y."/>
            <person name="Zhang Q.-F."/>
        </authorList>
    </citation>
    <scope>NUCLEOTIDE SEQUENCE [LARGE SCALE GENOMIC DNA]</scope>
    <source>
        <strain evidence="5 6">CGMCC 1.6503</strain>
    </source>
</reference>
<keyword evidence="1 2" id="KW-0129">CBS domain</keyword>
<dbReference type="PROSITE" id="PS51371">
    <property type="entry name" value="CBS"/>
    <property type="match status" value="2"/>
</dbReference>
<proteinExistence type="predicted"/>
<feature type="domain" description="CBS" evidence="3">
    <location>
        <begin position="6"/>
        <end position="69"/>
    </location>
</feature>
<evidence type="ECO:0000259" key="4">
    <source>
        <dbReference type="PROSITE" id="PS51671"/>
    </source>
</evidence>